<gene>
    <name evidence="1" type="ORF">ACFOSX_02945</name>
</gene>
<organism evidence="1 2">
    <name type="scientific">Winogradskyella maritima</name>
    <dbReference type="NCBI Taxonomy" id="1517766"/>
    <lineage>
        <taxon>Bacteria</taxon>
        <taxon>Pseudomonadati</taxon>
        <taxon>Bacteroidota</taxon>
        <taxon>Flavobacteriia</taxon>
        <taxon>Flavobacteriales</taxon>
        <taxon>Flavobacteriaceae</taxon>
        <taxon>Winogradskyella</taxon>
    </lineage>
</organism>
<keyword evidence="2" id="KW-1185">Reference proteome</keyword>
<dbReference type="Proteomes" id="UP001595812">
    <property type="component" value="Unassembled WGS sequence"/>
</dbReference>
<evidence type="ECO:0000313" key="1">
    <source>
        <dbReference type="EMBL" id="MFC3876178.1"/>
    </source>
</evidence>
<comment type="caution">
    <text evidence="1">The sequence shown here is derived from an EMBL/GenBank/DDBJ whole genome shotgun (WGS) entry which is preliminary data.</text>
</comment>
<protein>
    <recommendedName>
        <fullName evidence="3">Capsular polysaccharide export protein</fullName>
    </recommendedName>
</protein>
<dbReference type="RefSeq" id="WP_386096850.1">
    <property type="nucleotide sequence ID" value="NZ_JBHSAT010000004.1"/>
</dbReference>
<sequence length="448" mass="52537">MSNICFIANYYKTDVFLEVSKILEKKNHTVFWIVSSKKQYDWLLSKFPSDRLLYIGKKEVLASKTKQIDVDLKLNELIYNDRVLKHESRNWSYNYLKNLTSLYYNFFKTNKISYIFGEITWAHEILAYRLSTFHTELETQFLNPHTIRVPNGRFAFFTDEFQSCIKEVKRVDNEVFSTITAEKPEYLKLNDKWIDKKKSISHNIGLLKNFIFRTNQDANDVTLYSSPYNQFKIRTTEIINRFIFNKFVSETTIEKLPENGKFVLFTLHKQPEASIDVIGRYYENQLSLIENIWRFLPENYYLLVKEHSNAIGDRSYSFYSKVKSLRNVFLIDNRINSYDLIEISSAIFTVSGTVAYEAALMSTMSFTFAPAFFNKLKCCREISLDEFKHNTFIELMSKNNTGLSNEGFSNWLMSNSFKGVMSDAFGNPRSIEPENINLIANAIEKIVC</sequence>
<name>A0ABV8ADM1_9FLAO</name>
<evidence type="ECO:0008006" key="3">
    <source>
        <dbReference type="Google" id="ProtNLM"/>
    </source>
</evidence>
<reference evidence="2" key="1">
    <citation type="journal article" date="2019" name="Int. J. Syst. Evol. Microbiol.">
        <title>The Global Catalogue of Microorganisms (GCM) 10K type strain sequencing project: providing services to taxonomists for standard genome sequencing and annotation.</title>
        <authorList>
            <consortium name="The Broad Institute Genomics Platform"/>
            <consortium name="The Broad Institute Genome Sequencing Center for Infectious Disease"/>
            <person name="Wu L."/>
            <person name="Ma J."/>
        </authorList>
    </citation>
    <scope>NUCLEOTIDE SEQUENCE [LARGE SCALE GENOMIC DNA]</scope>
    <source>
        <strain evidence="2">CECT 8979</strain>
    </source>
</reference>
<accession>A0ABV8ADM1</accession>
<proteinExistence type="predicted"/>
<dbReference type="EMBL" id="JBHSAT010000004">
    <property type="protein sequence ID" value="MFC3876178.1"/>
    <property type="molecule type" value="Genomic_DNA"/>
</dbReference>
<evidence type="ECO:0000313" key="2">
    <source>
        <dbReference type="Proteomes" id="UP001595812"/>
    </source>
</evidence>